<dbReference type="HAMAP" id="MF_01274">
    <property type="entry name" value="Pantothen_kinase_3"/>
    <property type="match status" value="1"/>
</dbReference>
<dbReference type="eggNOG" id="COG1521">
    <property type="taxonomic scope" value="Bacteria"/>
</dbReference>
<dbReference type="GO" id="GO:0004594">
    <property type="term" value="F:pantothenate kinase activity"/>
    <property type="evidence" value="ECO:0007669"/>
    <property type="project" value="UniProtKB-UniRule"/>
</dbReference>
<feature type="binding site" evidence="16">
    <location>
        <position position="182"/>
    </location>
    <ligand>
        <name>substrate</name>
    </ligand>
</feature>
<dbReference type="STRING" id="1276258.SAPIS_v1c08890"/>
<evidence type="ECO:0000256" key="10">
    <source>
        <dbReference type="ARBA" id="ARBA00022777"/>
    </source>
</evidence>
<dbReference type="HOGENOM" id="CLU_066627_1_1_14"/>
<comment type="cofactor">
    <cofactor evidence="2">
        <name>K(+)</name>
        <dbReference type="ChEBI" id="CHEBI:29103"/>
    </cofactor>
</comment>
<evidence type="ECO:0000256" key="11">
    <source>
        <dbReference type="ARBA" id="ARBA00022840"/>
    </source>
</evidence>
<evidence type="ECO:0000313" key="17">
    <source>
        <dbReference type="EMBL" id="AHB36734.1"/>
    </source>
</evidence>
<dbReference type="GO" id="GO:0005737">
    <property type="term" value="C:cytoplasm"/>
    <property type="evidence" value="ECO:0007669"/>
    <property type="project" value="UniProtKB-SubCell"/>
</dbReference>
<dbReference type="PANTHER" id="PTHR34265:SF1">
    <property type="entry name" value="TYPE III PANTOTHENATE KINASE"/>
    <property type="match status" value="1"/>
</dbReference>
<sequence length="254" mass="28746">MRLLMIDIGNTTVDIRLWDSETNITSEVFKALSKSNEYRSSNIIIKKIESLKLSFDAVIYVSVVPQWNDVVRALAHKKKVKLYNVREEKLVTNETFLVDDVRRIGADFIANYFGTLNSYNYKNFIIVSMGTATTLSIINDKKFVGTTISPGLESGMKGLIQNCALLEKQDYTLSNLNFGKNTFDAISVGTYNGHYLMVKGLLKELTNFMNIDGVIFTGGYALTYKKNIETDKFIYDESLIFKGLISIFLSLNKK</sequence>
<dbReference type="InterPro" id="IPR043129">
    <property type="entry name" value="ATPase_NBD"/>
</dbReference>
<evidence type="ECO:0000256" key="15">
    <source>
        <dbReference type="ARBA" id="ARBA00040883"/>
    </source>
</evidence>
<organism evidence="17 18">
    <name type="scientific">Spiroplasma apis B31</name>
    <dbReference type="NCBI Taxonomy" id="1276258"/>
    <lineage>
        <taxon>Bacteria</taxon>
        <taxon>Bacillati</taxon>
        <taxon>Mycoplasmatota</taxon>
        <taxon>Mollicutes</taxon>
        <taxon>Entomoplasmatales</taxon>
        <taxon>Spiroplasmataceae</taxon>
        <taxon>Spiroplasma</taxon>
    </lineage>
</organism>
<reference evidence="17 18" key="1">
    <citation type="journal article" date="2014" name="Genome Announc.">
        <title>Complete Genome Sequence of Spiroplasma apis B31T (ATCC 33834), a Bacterium Associated with May Disease of Honeybees (Apis mellifera).</title>
        <authorList>
            <person name="Ku C."/>
            <person name="Lo W.S."/>
            <person name="Chen L.L."/>
            <person name="Kuo C.H."/>
        </authorList>
    </citation>
    <scope>NUCLEOTIDE SEQUENCE [LARGE SCALE GENOMIC DNA]</scope>
    <source>
        <strain evidence="17">B31</strain>
    </source>
</reference>
<dbReference type="InterPro" id="IPR004619">
    <property type="entry name" value="Type_III_PanK"/>
</dbReference>
<comment type="similarity">
    <text evidence="14 16">Belongs to the type III pantothenate kinase family.</text>
</comment>
<dbReference type="EC" id="2.7.1.33" evidence="6 16"/>
<comment type="caution">
    <text evidence="16">Lacks conserved residue(s) required for the propagation of feature annotation.</text>
</comment>
<evidence type="ECO:0000256" key="6">
    <source>
        <dbReference type="ARBA" id="ARBA00012102"/>
    </source>
</evidence>
<dbReference type="OrthoDB" id="9804707at2"/>
<keyword evidence="12 16" id="KW-0630">Potassium</keyword>
<evidence type="ECO:0000256" key="3">
    <source>
        <dbReference type="ARBA" id="ARBA00004496"/>
    </source>
</evidence>
<keyword evidence="11 16" id="KW-0067">ATP-binding</keyword>
<evidence type="ECO:0000256" key="12">
    <source>
        <dbReference type="ARBA" id="ARBA00022958"/>
    </source>
</evidence>
<dbReference type="AlphaFoldDB" id="V5RJJ5"/>
<dbReference type="PANTHER" id="PTHR34265">
    <property type="entry name" value="TYPE III PANTOTHENATE KINASE"/>
    <property type="match status" value="1"/>
</dbReference>
<dbReference type="Proteomes" id="UP000018550">
    <property type="component" value="Chromosome"/>
</dbReference>
<dbReference type="SUPFAM" id="SSF53067">
    <property type="entry name" value="Actin-like ATPase domain"/>
    <property type="match status" value="2"/>
</dbReference>
<gene>
    <name evidence="16" type="primary">coaX</name>
    <name evidence="17" type="ORF">SAPIS_v1c08890</name>
</gene>
<keyword evidence="13 16" id="KW-0173">Coenzyme A biosynthesis</keyword>
<dbReference type="CDD" id="cd24015">
    <property type="entry name" value="ASKHA_NBD_PanK-III"/>
    <property type="match status" value="1"/>
</dbReference>
<feature type="binding site" evidence="16">
    <location>
        <begin position="105"/>
        <end position="108"/>
    </location>
    <ligand>
        <name>substrate</name>
    </ligand>
</feature>
<proteinExistence type="inferred from homology"/>
<evidence type="ECO:0000256" key="9">
    <source>
        <dbReference type="ARBA" id="ARBA00022741"/>
    </source>
</evidence>
<dbReference type="PATRIC" id="fig|1276258.3.peg.911"/>
<comment type="subcellular location">
    <subcellularLocation>
        <location evidence="3 16">Cytoplasm</location>
    </subcellularLocation>
</comment>
<evidence type="ECO:0000256" key="16">
    <source>
        <dbReference type="HAMAP-Rule" id="MF_01274"/>
    </source>
</evidence>
<evidence type="ECO:0000256" key="2">
    <source>
        <dbReference type="ARBA" id="ARBA00001958"/>
    </source>
</evidence>
<keyword evidence="8 16" id="KW-0808">Transferase</keyword>
<protein>
    <recommendedName>
        <fullName evidence="15 16">Type III pantothenate kinase</fullName>
        <ecNumber evidence="6 16">2.7.1.33</ecNumber>
    </recommendedName>
    <alternativeName>
        <fullName evidence="16">PanK-III</fullName>
    </alternativeName>
    <alternativeName>
        <fullName evidence="16">Pantothenic acid kinase</fullName>
    </alternativeName>
</protein>
<feature type="binding site" evidence="16">
    <location>
        <position position="131"/>
    </location>
    <ligand>
        <name>ATP</name>
        <dbReference type="ChEBI" id="CHEBI:30616"/>
    </ligand>
</feature>
<dbReference type="RefSeq" id="WP_023790113.1">
    <property type="nucleotide sequence ID" value="NC_022998.1"/>
</dbReference>
<comment type="subunit">
    <text evidence="5 16">Homodimer.</text>
</comment>
<accession>V5RJJ5</accession>
<comment type="catalytic activity">
    <reaction evidence="1 16">
        <text>(R)-pantothenate + ATP = (R)-4'-phosphopantothenate + ADP + H(+)</text>
        <dbReference type="Rhea" id="RHEA:16373"/>
        <dbReference type="ChEBI" id="CHEBI:10986"/>
        <dbReference type="ChEBI" id="CHEBI:15378"/>
        <dbReference type="ChEBI" id="CHEBI:29032"/>
        <dbReference type="ChEBI" id="CHEBI:30616"/>
        <dbReference type="ChEBI" id="CHEBI:456216"/>
        <dbReference type="EC" id="2.7.1.33"/>
    </reaction>
</comment>
<comment type="cofactor">
    <cofactor evidence="16">
        <name>NH4(+)</name>
        <dbReference type="ChEBI" id="CHEBI:28938"/>
    </cofactor>
    <cofactor evidence="16">
        <name>K(+)</name>
        <dbReference type="ChEBI" id="CHEBI:29103"/>
    </cofactor>
    <text evidence="16">A monovalent cation. Ammonium or potassium.</text>
</comment>
<keyword evidence="7 16" id="KW-0963">Cytoplasm</keyword>
<dbReference type="EMBL" id="CP006682">
    <property type="protein sequence ID" value="AHB36734.1"/>
    <property type="molecule type" value="Genomic_DNA"/>
</dbReference>
<evidence type="ECO:0000256" key="8">
    <source>
        <dbReference type="ARBA" id="ARBA00022679"/>
    </source>
</evidence>
<keyword evidence="10 16" id="KW-0418">Kinase</keyword>
<evidence type="ECO:0000256" key="1">
    <source>
        <dbReference type="ARBA" id="ARBA00001206"/>
    </source>
</evidence>
<dbReference type="NCBIfam" id="TIGR00671">
    <property type="entry name" value="baf"/>
    <property type="match status" value="1"/>
</dbReference>
<comment type="function">
    <text evidence="16">Catalyzes the phosphorylation of pantothenate (Pan), the first step in CoA biosynthesis.</text>
</comment>
<evidence type="ECO:0000313" key="18">
    <source>
        <dbReference type="Proteomes" id="UP000018550"/>
    </source>
</evidence>
<feature type="active site" description="Proton acceptor" evidence="16">
    <location>
        <position position="107"/>
    </location>
</feature>
<dbReference type="GO" id="GO:0005524">
    <property type="term" value="F:ATP binding"/>
    <property type="evidence" value="ECO:0007669"/>
    <property type="project" value="UniProtKB-UniRule"/>
</dbReference>
<dbReference type="Pfam" id="PF03309">
    <property type="entry name" value="Pan_kinase"/>
    <property type="match status" value="1"/>
</dbReference>
<comment type="pathway">
    <text evidence="4 16">Cofactor biosynthesis; coenzyme A biosynthesis; CoA from (R)-pantothenate: step 1/5.</text>
</comment>
<name>V5RJJ5_SPIAP</name>
<dbReference type="Gene3D" id="3.30.420.40">
    <property type="match status" value="2"/>
</dbReference>
<evidence type="ECO:0000256" key="7">
    <source>
        <dbReference type="ARBA" id="ARBA00022490"/>
    </source>
</evidence>
<evidence type="ECO:0000256" key="4">
    <source>
        <dbReference type="ARBA" id="ARBA00005225"/>
    </source>
</evidence>
<feature type="binding site" evidence="16">
    <location>
        <begin position="7"/>
        <end position="14"/>
    </location>
    <ligand>
        <name>ATP</name>
        <dbReference type="ChEBI" id="CHEBI:30616"/>
    </ligand>
</feature>
<dbReference type="GO" id="GO:0015937">
    <property type="term" value="P:coenzyme A biosynthetic process"/>
    <property type="evidence" value="ECO:0007669"/>
    <property type="project" value="UniProtKB-UniRule"/>
</dbReference>
<keyword evidence="9 16" id="KW-0547">Nucleotide-binding</keyword>
<evidence type="ECO:0000256" key="5">
    <source>
        <dbReference type="ARBA" id="ARBA00011738"/>
    </source>
</evidence>
<evidence type="ECO:0000256" key="13">
    <source>
        <dbReference type="ARBA" id="ARBA00022993"/>
    </source>
</evidence>
<evidence type="ECO:0000256" key="14">
    <source>
        <dbReference type="ARBA" id="ARBA00038036"/>
    </source>
</evidence>
<dbReference type="KEGG" id="sapi:SAPIS_v1c08890"/>
<keyword evidence="18" id="KW-1185">Reference proteome</keyword>
<dbReference type="UniPathway" id="UPA00241">
    <property type="reaction ID" value="UER00352"/>
</dbReference>